<evidence type="ECO:0000256" key="5">
    <source>
        <dbReference type="ARBA" id="ARBA00023163"/>
    </source>
</evidence>
<dbReference type="SUPFAM" id="SSF46557">
    <property type="entry name" value="GreA transcript cleavage protein, N-terminal domain"/>
    <property type="match status" value="1"/>
</dbReference>
<dbReference type="PIRSF" id="PIRSF006092">
    <property type="entry name" value="GreA_GreB"/>
    <property type="match status" value="1"/>
</dbReference>
<dbReference type="InterPro" id="IPR018151">
    <property type="entry name" value="TF_GreA/GreB_CS"/>
</dbReference>
<dbReference type="InterPro" id="IPR022691">
    <property type="entry name" value="Tscrpt_elong_fac_GreA/B_N"/>
</dbReference>
<dbReference type="Pfam" id="PF03449">
    <property type="entry name" value="GreA_GreB_N"/>
    <property type="match status" value="1"/>
</dbReference>
<evidence type="ECO:0000313" key="13">
    <source>
        <dbReference type="Proteomes" id="UP000177871"/>
    </source>
</evidence>
<evidence type="ECO:0000259" key="10">
    <source>
        <dbReference type="Pfam" id="PF01272"/>
    </source>
</evidence>
<evidence type="ECO:0000313" key="12">
    <source>
        <dbReference type="EMBL" id="OGG19065.1"/>
    </source>
</evidence>
<evidence type="ECO:0000256" key="9">
    <source>
        <dbReference type="RuleBase" id="RU000556"/>
    </source>
</evidence>
<dbReference type="InterPro" id="IPR001437">
    <property type="entry name" value="Tscrpt_elong_fac_GreA/B_C"/>
</dbReference>
<dbReference type="AlphaFoldDB" id="A0A1F6A324"/>
<keyword evidence="5 8" id="KW-0804">Transcription</keyword>
<evidence type="ECO:0000256" key="4">
    <source>
        <dbReference type="ARBA" id="ARBA00023125"/>
    </source>
</evidence>
<dbReference type="InterPro" id="IPR036805">
    <property type="entry name" value="Tscrpt_elong_fac_GreA/B_N_sf"/>
</dbReference>
<dbReference type="InterPro" id="IPR023459">
    <property type="entry name" value="Tscrpt_elong_fac_GreA/B_fam"/>
</dbReference>
<name>A0A1F6A324_9BACT</name>
<dbReference type="GO" id="GO:0003677">
    <property type="term" value="F:DNA binding"/>
    <property type="evidence" value="ECO:0007669"/>
    <property type="project" value="UniProtKB-UniRule"/>
</dbReference>
<dbReference type="InterPro" id="IPR006359">
    <property type="entry name" value="Tscrpt_elong_fac_GreA"/>
</dbReference>
<evidence type="ECO:0000256" key="6">
    <source>
        <dbReference type="ARBA" id="ARBA00024916"/>
    </source>
</evidence>
<evidence type="ECO:0000256" key="7">
    <source>
        <dbReference type="ARBA" id="ARBA00030776"/>
    </source>
</evidence>
<dbReference type="SUPFAM" id="SSF54534">
    <property type="entry name" value="FKBP-like"/>
    <property type="match status" value="1"/>
</dbReference>
<evidence type="ECO:0000256" key="8">
    <source>
        <dbReference type="HAMAP-Rule" id="MF_00105"/>
    </source>
</evidence>
<keyword evidence="4 8" id="KW-0238">DNA-binding</keyword>
<dbReference type="STRING" id="1798381.A2721_00700"/>
<dbReference type="NCBIfam" id="TIGR01462">
    <property type="entry name" value="greA"/>
    <property type="match status" value="1"/>
</dbReference>
<dbReference type="PROSITE" id="PS00829">
    <property type="entry name" value="GREAB_1"/>
    <property type="match status" value="1"/>
</dbReference>
<keyword evidence="3 8" id="KW-0805">Transcription regulation</keyword>
<evidence type="ECO:0000256" key="2">
    <source>
        <dbReference type="ARBA" id="ARBA00013729"/>
    </source>
</evidence>
<feature type="domain" description="Transcription elongation factor GreA/GreB C-terminal" evidence="10">
    <location>
        <begin position="86"/>
        <end position="157"/>
    </location>
</feature>
<dbReference type="PROSITE" id="PS00830">
    <property type="entry name" value="GREAB_2"/>
    <property type="match status" value="1"/>
</dbReference>
<dbReference type="Pfam" id="PF01272">
    <property type="entry name" value="GreA_GreB"/>
    <property type="match status" value="1"/>
</dbReference>
<accession>A0A1F6A324</accession>
<dbReference type="HAMAP" id="MF_00105">
    <property type="entry name" value="GreA_GreB"/>
    <property type="match status" value="1"/>
</dbReference>
<dbReference type="Gene3D" id="1.10.287.180">
    <property type="entry name" value="Transcription elongation factor, GreA/GreB, N-terminal domain"/>
    <property type="match status" value="1"/>
</dbReference>
<dbReference type="NCBIfam" id="NF001263">
    <property type="entry name" value="PRK00226.1-4"/>
    <property type="match status" value="1"/>
</dbReference>
<sequence>MKKKGILLTPGGLQGLQRELDELRSVKLPAVLDRVARAREDGDLSENSAYQFGKQEQEFLQGRIEELEEILKTATLVQQTNNPAGHQMVDVGCKVTVSVAGKKQTFSVVGDWEAKPSEKKISGSSPLGKALLGKKVGDKAEVEAPAGKVVYTIVDIE</sequence>
<proteinExistence type="inferred from homology"/>
<dbReference type="GO" id="GO:0006354">
    <property type="term" value="P:DNA-templated transcription elongation"/>
    <property type="evidence" value="ECO:0007669"/>
    <property type="project" value="TreeGrafter"/>
</dbReference>
<gene>
    <name evidence="8" type="primary">greA</name>
    <name evidence="12" type="ORF">A2721_00700</name>
</gene>
<dbReference type="GO" id="GO:0032784">
    <property type="term" value="P:regulation of DNA-templated transcription elongation"/>
    <property type="evidence" value="ECO:0007669"/>
    <property type="project" value="UniProtKB-UniRule"/>
</dbReference>
<dbReference type="GO" id="GO:0070063">
    <property type="term" value="F:RNA polymerase binding"/>
    <property type="evidence" value="ECO:0007669"/>
    <property type="project" value="InterPro"/>
</dbReference>
<dbReference type="Gene3D" id="3.10.50.30">
    <property type="entry name" value="Transcription elongation factor, GreA/GreB, C-terminal domain"/>
    <property type="match status" value="1"/>
</dbReference>
<dbReference type="FunFam" id="1.10.287.180:FF:000001">
    <property type="entry name" value="Transcription elongation factor GreA"/>
    <property type="match status" value="1"/>
</dbReference>
<comment type="similarity">
    <text evidence="1 8 9">Belongs to the GreA/GreB family.</text>
</comment>
<evidence type="ECO:0000256" key="1">
    <source>
        <dbReference type="ARBA" id="ARBA00008213"/>
    </source>
</evidence>
<dbReference type="PANTHER" id="PTHR30437:SF4">
    <property type="entry name" value="TRANSCRIPTION ELONGATION FACTOR GREA"/>
    <property type="match status" value="1"/>
</dbReference>
<dbReference type="Proteomes" id="UP000177871">
    <property type="component" value="Unassembled WGS sequence"/>
</dbReference>
<protein>
    <recommendedName>
        <fullName evidence="2 8">Transcription elongation factor GreA</fullName>
    </recommendedName>
    <alternativeName>
        <fullName evidence="7 8">Transcript cleavage factor GreA</fullName>
    </alternativeName>
</protein>
<comment type="caution">
    <text evidence="12">The sequence shown here is derived from an EMBL/GenBank/DDBJ whole genome shotgun (WGS) entry which is preliminary data.</text>
</comment>
<dbReference type="PANTHER" id="PTHR30437">
    <property type="entry name" value="TRANSCRIPTION ELONGATION FACTOR GREA"/>
    <property type="match status" value="1"/>
</dbReference>
<dbReference type="EMBL" id="MFJK01000010">
    <property type="protein sequence ID" value="OGG19065.1"/>
    <property type="molecule type" value="Genomic_DNA"/>
</dbReference>
<comment type="function">
    <text evidence="6 8 9">Necessary for efficient RNA polymerase transcription elongation past template-encoded arresting sites. The arresting sites in DNA have the property of trapping a certain fraction of elongating RNA polymerases that pass through, resulting in locked ternary complexes. Cleavage of the nascent transcript by cleavage factors such as GreA or GreB allows the resumption of elongation from the new 3'terminus. GreA releases sequences of 2 to 3 nucleotides.</text>
</comment>
<dbReference type="InterPro" id="IPR028624">
    <property type="entry name" value="Tscrpt_elong_fac_GreA/B"/>
</dbReference>
<organism evidence="12 13">
    <name type="scientific">Candidatus Gottesmanbacteria bacterium RIFCSPHIGHO2_01_FULL_47_48</name>
    <dbReference type="NCBI Taxonomy" id="1798381"/>
    <lineage>
        <taxon>Bacteria</taxon>
        <taxon>Candidatus Gottesmaniibacteriota</taxon>
    </lineage>
</organism>
<dbReference type="InterPro" id="IPR036953">
    <property type="entry name" value="GreA/GreB_C_sf"/>
</dbReference>
<evidence type="ECO:0000256" key="3">
    <source>
        <dbReference type="ARBA" id="ARBA00023015"/>
    </source>
</evidence>
<feature type="domain" description="Transcription elongation factor GreA/GreB N-terminal" evidence="11">
    <location>
        <begin position="6"/>
        <end position="75"/>
    </location>
</feature>
<evidence type="ECO:0000259" key="11">
    <source>
        <dbReference type="Pfam" id="PF03449"/>
    </source>
</evidence>
<reference evidence="12 13" key="1">
    <citation type="journal article" date="2016" name="Nat. Commun.">
        <title>Thousands of microbial genomes shed light on interconnected biogeochemical processes in an aquifer system.</title>
        <authorList>
            <person name="Anantharaman K."/>
            <person name="Brown C.T."/>
            <person name="Hug L.A."/>
            <person name="Sharon I."/>
            <person name="Castelle C.J."/>
            <person name="Probst A.J."/>
            <person name="Thomas B.C."/>
            <person name="Singh A."/>
            <person name="Wilkins M.J."/>
            <person name="Karaoz U."/>
            <person name="Brodie E.L."/>
            <person name="Williams K.H."/>
            <person name="Hubbard S.S."/>
            <person name="Banfield J.F."/>
        </authorList>
    </citation>
    <scope>NUCLEOTIDE SEQUENCE [LARGE SCALE GENOMIC DNA]</scope>
</reference>